<name>A0A9D9EQS7_9SPIR</name>
<dbReference type="AlphaFoldDB" id="A0A9D9EQS7"/>
<comment type="caution">
    <text evidence="2">The sequence shown here is derived from an EMBL/GenBank/DDBJ whole genome shotgun (WGS) entry which is preliminary data.</text>
</comment>
<evidence type="ECO:0008006" key="4">
    <source>
        <dbReference type="Google" id="ProtNLM"/>
    </source>
</evidence>
<dbReference type="EMBL" id="JADIMS010000006">
    <property type="protein sequence ID" value="MBO8449544.1"/>
    <property type="molecule type" value="Genomic_DNA"/>
</dbReference>
<keyword evidence="1" id="KW-0732">Signal</keyword>
<feature type="signal peptide" evidence="1">
    <location>
        <begin position="1"/>
        <end position="21"/>
    </location>
</feature>
<feature type="chain" id="PRO_5039570114" description="Porin" evidence="1">
    <location>
        <begin position="22"/>
        <end position="372"/>
    </location>
</feature>
<protein>
    <recommendedName>
        <fullName evidence="4">Porin</fullName>
    </recommendedName>
</protein>
<dbReference type="Proteomes" id="UP000823616">
    <property type="component" value="Unassembled WGS sequence"/>
</dbReference>
<reference evidence="2" key="1">
    <citation type="submission" date="2020-10" db="EMBL/GenBank/DDBJ databases">
        <authorList>
            <person name="Gilroy R."/>
        </authorList>
    </citation>
    <scope>NUCLEOTIDE SEQUENCE</scope>
    <source>
        <strain evidence="2">B3-4054</strain>
    </source>
</reference>
<organism evidence="2 3">
    <name type="scientific">Candidatus Avitreponema avistercoris</name>
    <dbReference type="NCBI Taxonomy" id="2840705"/>
    <lineage>
        <taxon>Bacteria</taxon>
        <taxon>Pseudomonadati</taxon>
        <taxon>Spirochaetota</taxon>
        <taxon>Spirochaetia</taxon>
        <taxon>Spirochaetales</taxon>
        <taxon>Candidatus Avitreponema</taxon>
    </lineage>
</organism>
<proteinExistence type="predicted"/>
<evidence type="ECO:0000256" key="1">
    <source>
        <dbReference type="SAM" id="SignalP"/>
    </source>
</evidence>
<evidence type="ECO:0000313" key="2">
    <source>
        <dbReference type="EMBL" id="MBO8449544.1"/>
    </source>
</evidence>
<evidence type="ECO:0000313" key="3">
    <source>
        <dbReference type="Proteomes" id="UP000823616"/>
    </source>
</evidence>
<gene>
    <name evidence="2" type="ORF">IAA96_00350</name>
</gene>
<reference evidence="2" key="2">
    <citation type="journal article" date="2021" name="PeerJ">
        <title>Extensive microbial diversity within the chicken gut microbiome revealed by metagenomics and culture.</title>
        <authorList>
            <person name="Gilroy R."/>
            <person name="Ravi A."/>
            <person name="Getino M."/>
            <person name="Pursley I."/>
            <person name="Horton D.L."/>
            <person name="Alikhan N.F."/>
            <person name="Baker D."/>
            <person name="Gharbi K."/>
            <person name="Hall N."/>
            <person name="Watson M."/>
            <person name="Adriaenssens E.M."/>
            <person name="Foster-Nyarko E."/>
            <person name="Jarju S."/>
            <person name="Secka A."/>
            <person name="Antonio M."/>
            <person name="Oren A."/>
            <person name="Chaudhuri R.R."/>
            <person name="La Ragione R."/>
            <person name="Hildebrand F."/>
            <person name="Pallen M.J."/>
        </authorList>
    </citation>
    <scope>NUCLEOTIDE SEQUENCE</scope>
    <source>
        <strain evidence="2">B3-4054</strain>
    </source>
</reference>
<accession>A0A9D9EQS7</accession>
<sequence>MKTKLWFCLAIFAAAVMTANAQSFTLTNIFGGNSDDISAEDFLTFSKEDGDYNTDGAMVSDRLQFDFSSDKLDGRLRLEYQAGALNGRLFGSNGNGDANNSLLRFRGFMRFRPVEYIGFAAGNDFFTKYAVEGSYLAAADDNAKDARMAESGVAVIGDVAGLRLIANFSGDAFADDPDVSDKIKLNFGFDYNVMDIATVGAAFKSVTNDAFSASAYVGLTAVENLILNAGFLYNATDDDFITAPAKTALSLSAGYEFADLGLGLFLDFASALSDEYIDGGDTLSYEDNGIPMLVRGRVAYNVTEKFSLNLDGSFRKMLGWDGIPDMVVYPYLTYSLDNFGDLKAGVRMNINDGDGLASFSIPLAWEYKIAAK</sequence>